<dbReference type="Pfam" id="PF01535">
    <property type="entry name" value="PPR"/>
    <property type="match status" value="3"/>
</dbReference>
<dbReference type="PANTHER" id="PTHR47926">
    <property type="entry name" value="PENTATRICOPEPTIDE REPEAT-CONTAINING PROTEIN"/>
    <property type="match status" value="1"/>
</dbReference>
<organism evidence="4">
    <name type="scientific">Anthurium amnicola</name>
    <dbReference type="NCBI Taxonomy" id="1678845"/>
    <lineage>
        <taxon>Eukaryota</taxon>
        <taxon>Viridiplantae</taxon>
        <taxon>Streptophyta</taxon>
        <taxon>Embryophyta</taxon>
        <taxon>Tracheophyta</taxon>
        <taxon>Spermatophyta</taxon>
        <taxon>Magnoliopsida</taxon>
        <taxon>Liliopsida</taxon>
        <taxon>Araceae</taxon>
        <taxon>Pothoideae</taxon>
        <taxon>Potheae</taxon>
        <taxon>Anthurium</taxon>
    </lineage>
</organism>
<keyword evidence="1" id="KW-0677">Repeat</keyword>
<dbReference type="InterPro" id="IPR046848">
    <property type="entry name" value="E_motif"/>
</dbReference>
<dbReference type="PANTHER" id="PTHR47926:SF347">
    <property type="entry name" value="PENTATRICOPEPTIDE REPEAT-CONTAINING PROTEIN"/>
    <property type="match status" value="1"/>
</dbReference>
<sequence>TLALPTSMQHFISSNTCNPPTSMLLLFPAPPPPSPRLPLRDPSAAASSVRPLDPYTHFETLLDPTRHRNPPPVGSIHAQILKCGLHHSVNLATRLHARYASSSDADAARTLFAVIPKPDVLAWNLLVKACAAAGQHRDCLDLYTGMLSGGFAPDEFTLPVVLNACAVMSDLPAGKAVHAFAVKWGLMGCPYVSSALITMYAQCGQLERAEEVFDGMLDRDLAAWNSMITGFSKQGDYVGALATFARMRHAHVDASRNALSGAIAACGRLKESGLGRAIHALVLKPSDDAREDVSVNSSLVFMYSKLEDLGSATRVFSSMPCRNLVTWNSMISGHVQCREKALAWRLLMEMQLEGWEPNDITFTSMLMACKWLGEGRMLHGLVVKMGLACEGIVGTALIDMYMGCSSANDARKVFDRMPTRSEMGSWNSMIHGYVRNSLPREALDLFSMLPSAGLRPNTITLVGALNACASLGAAQMGGVIHGYVSENGIEVDMILGTSFIDMYSKCGIVDIAREVFEQMRERDLLTWSAMISGHGMNGQAEEAMGLFERMVVDEGIEPDNVTFTSILSACSHAGLVTQGWRYFRQMEEVYRLKPEGEQYACMVDLLGRIGNLDEALHFIEEMPMEPNVSVWGALLGACRIHKNIALGAFAAEKLFELEPKDAGYYVLLSNLYAVMGRWRDVTRVRGLVKSRGLQKLPGCSWVCLDGTVHKFHVGDESHPQAGMIHAKLEELGERMRAAGYVPDTNLVLHDVEDEVKEDILSGHSERLAIAFGLINTKPGETIRVAKNLRVCADCHQATKVISAITGRKIILRDARRFHHFEEGQCSCGDYW</sequence>
<feature type="non-terminal residue" evidence="4">
    <location>
        <position position="1"/>
    </location>
</feature>
<feature type="repeat" description="PPR" evidence="2">
    <location>
        <begin position="559"/>
        <end position="589"/>
    </location>
</feature>
<proteinExistence type="predicted"/>
<dbReference type="InterPro" id="IPR046960">
    <property type="entry name" value="PPR_At4g14850-like_plant"/>
</dbReference>
<dbReference type="EMBL" id="GDJX01020775">
    <property type="protein sequence ID" value="JAT47161.1"/>
    <property type="molecule type" value="Transcribed_RNA"/>
</dbReference>
<gene>
    <name evidence="4" type="primary">PCMP-H40_4</name>
    <name evidence="4" type="ORF">g.119684</name>
</gene>
<accession>A0A1D1XXT8</accession>
<evidence type="ECO:0000256" key="2">
    <source>
        <dbReference type="PROSITE-ProRule" id="PRU00708"/>
    </source>
</evidence>
<name>A0A1D1XXT8_9ARAE</name>
<feature type="repeat" description="PPR" evidence="2">
    <location>
        <begin position="523"/>
        <end position="558"/>
    </location>
</feature>
<dbReference type="PROSITE" id="PS51375">
    <property type="entry name" value="PPR"/>
    <property type="match status" value="6"/>
</dbReference>
<reference evidence="4" key="1">
    <citation type="submission" date="2015-07" db="EMBL/GenBank/DDBJ databases">
        <title>Transcriptome Assembly of Anthurium amnicola.</title>
        <authorList>
            <person name="Suzuki J."/>
        </authorList>
    </citation>
    <scope>NUCLEOTIDE SEQUENCE</scope>
</reference>
<dbReference type="InterPro" id="IPR032867">
    <property type="entry name" value="DYW_dom"/>
</dbReference>
<feature type="repeat" description="PPR" evidence="2">
    <location>
        <begin position="119"/>
        <end position="153"/>
    </location>
</feature>
<dbReference type="GO" id="GO:0008270">
    <property type="term" value="F:zinc ion binding"/>
    <property type="evidence" value="ECO:0007669"/>
    <property type="project" value="InterPro"/>
</dbReference>
<dbReference type="FunFam" id="1.25.40.10:FF:000366">
    <property type="entry name" value="Pentatricopeptide (PPR) repeat-containing protein"/>
    <property type="match status" value="1"/>
</dbReference>
<feature type="domain" description="DYW" evidence="3">
    <location>
        <begin position="739"/>
        <end position="831"/>
    </location>
</feature>
<feature type="repeat" description="PPR" evidence="2">
    <location>
        <begin position="323"/>
        <end position="357"/>
    </location>
</feature>
<dbReference type="Pfam" id="PF20431">
    <property type="entry name" value="E_motif"/>
    <property type="match status" value="1"/>
</dbReference>
<dbReference type="SUPFAM" id="SSF48452">
    <property type="entry name" value="TPR-like"/>
    <property type="match status" value="1"/>
</dbReference>
<evidence type="ECO:0000256" key="1">
    <source>
        <dbReference type="ARBA" id="ARBA00022737"/>
    </source>
</evidence>
<dbReference type="FunFam" id="1.25.40.10:FF:000344">
    <property type="entry name" value="Pentatricopeptide repeat-containing protein"/>
    <property type="match status" value="1"/>
</dbReference>
<dbReference type="NCBIfam" id="TIGR00756">
    <property type="entry name" value="PPR"/>
    <property type="match status" value="7"/>
</dbReference>
<protein>
    <submittedName>
        <fullName evidence="4">Pentatricopeptide repeat-containing protein At1g11290</fullName>
    </submittedName>
</protein>
<evidence type="ECO:0000313" key="4">
    <source>
        <dbReference type="EMBL" id="JAT47161.1"/>
    </source>
</evidence>
<dbReference type="FunFam" id="1.25.40.10:FF:000285">
    <property type="entry name" value="Pentatricopeptide repeat-containing protein, chloroplastic"/>
    <property type="match status" value="1"/>
</dbReference>
<feature type="repeat" description="PPR" evidence="2">
    <location>
        <begin position="220"/>
        <end position="254"/>
    </location>
</feature>
<dbReference type="InterPro" id="IPR002885">
    <property type="entry name" value="PPR_rpt"/>
</dbReference>
<dbReference type="AlphaFoldDB" id="A0A1D1XXT8"/>
<dbReference type="Pfam" id="PF14432">
    <property type="entry name" value="DYW_deaminase"/>
    <property type="match status" value="1"/>
</dbReference>
<dbReference type="FunFam" id="1.25.40.10:FF:000073">
    <property type="entry name" value="Pentatricopeptide repeat-containing protein chloroplastic"/>
    <property type="match status" value="1"/>
</dbReference>
<dbReference type="GO" id="GO:0009451">
    <property type="term" value="P:RNA modification"/>
    <property type="evidence" value="ECO:0007669"/>
    <property type="project" value="InterPro"/>
</dbReference>
<dbReference type="Pfam" id="PF13041">
    <property type="entry name" value="PPR_2"/>
    <property type="match status" value="4"/>
</dbReference>
<dbReference type="InterPro" id="IPR011990">
    <property type="entry name" value="TPR-like_helical_dom_sf"/>
</dbReference>
<dbReference type="FunFam" id="1.25.40.10:FF:000031">
    <property type="entry name" value="Pentatricopeptide repeat-containing protein mitochondrial"/>
    <property type="match status" value="1"/>
</dbReference>
<dbReference type="Gene3D" id="1.25.40.10">
    <property type="entry name" value="Tetratricopeptide repeat domain"/>
    <property type="match status" value="5"/>
</dbReference>
<evidence type="ECO:0000259" key="3">
    <source>
        <dbReference type="Pfam" id="PF14432"/>
    </source>
</evidence>
<feature type="repeat" description="PPR" evidence="2">
    <location>
        <begin position="422"/>
        <end position="456"/>
    </location>
</feature>
<dbReference type="GO" id="GO:0003723">
    <property type="term" value="F:RNA binding"/>
    <property type="evidence" value="ECO:0007669"/>
    <property type="project" value="InterPro"/>
</dbReference>